<protein>
    <recommendedName>
        <fullName evidence="7">Phosphatidylglycerol--prolipoprotein diacylglyceryl transferase</fullName>
        <ecNumber evidence="7">2.5.1.145</ecNumber>
    </recommendedName>
</protein>
<evidence type="ECO:0000256" key="1">
    <source>
        <dbReference type="ARBA" id="ARBA00007150"/>
    </source>
</evidence>
<keyword evidence="6 7" id="KW-0472">Membrane</keyword>
<feature type="transmembrane region" description="Helical" evidence="7">
    <location>
        <begin position="218"/>
        <end position="236"/>
    </location>
</feature>
<evidence type="ECO:0000256" key="6">
    <source>
        <dbReference type="ARBA" id="ARBA00023136"/>
    </source>
</evidence>
<organism evidence="8 9">
    <name type="scientific">Jiella pelagia</name>
    <dbReference type="NCBI Taxonomy" id="2986949"/>
    <lineage>
        <taxon>Bacteria</taxon>
        <taxon>Pseudomonadati</taxon>
        <taxon>Pseudomonadota</taxon>
        <taxon>Alphaproteobacteria</taxon>
        <taxon>Hyphomicrobiales</taxon>
        <taxon>Aurantimonadaceae</taxon>
        <taxon>Jiella</taxon>
    </lineage>
</organism>
<comment type="pathway">
    <text evidence="7">Protein modification; lipoprotein biosynthesis (diacylglyceryl transfer).</text>
</comment>
<keyword evidence="9" id="KW-1185">Reference proteome</keyword>
<dbReference type="PROSITE" id="PS01311">
    <property type="entry name" value="LGT"/>
    <property type="match status" value="1"/>
</dbReference>
<keyword evidence="3 7" id="KW-0808">Transferase</keyword>
<feature type="transmembrane region" description="Helical" evidence="7">
    <location>
        <begin position="140"/>
        <end position="158"/>
    </location>
</feature>
<keyword evidence="4 7" id="KW-0812">Transmembrane</keyword>
<comment type="function">
    <text evidence="7">Catalyzes the transfer of the diacylglyceryl group from phosphatidylglycerol to the sulfhydryl group of the N-terminal cysteine of a prolipoprotein, the first step in the formation of mature lipoproteins.</text>
</comment>
<dbReference type="GO" id="GO:0008961">
    <property type="term" value="F:phosphatidylglycerol-prolipoprotein diacylglyceryl transferase activity"/>
    <property type="evidence" value="ECO:0007669"/>
    <property type="project" value="UniProtKB-EC"/>
</dbReference>
<proteinExistence type="inferred from homology"/>
<dbReference type="HAMAP" id="MF_01147">
    <property type="entry name" value="Lgt"/>
    <property type="match status" value="1"/>
</dbReference>
<feature type="transmembrane region" description="Helical" evidence="7">
    <location>
        <begin position="170"/>
        <end position="188"/>
    </location>
</feature>
<comment type="subcellular location">
    <subcellularLocation>
        <location evidence="7">Cell membrane</location>
        <topology evidence="7">Multi-pass membrane protein</topology>
    </subcellularLocation>
</comment>
<evidence type="ECO:0000313" key="8">
    <source>
        <dbReference type="EMBL" id="WAP71402.1"/>
    </source>
</evidence>
<geneLocation type="plasmid" evidence="8 9">
    <name>unnamed2</name>
</geneLocation>
<dbReference type="EC" id="2.5.1.145" evidence="7"/>
<evidence type="ECO:0000256" key="4">
    <source>
        <dbReference type="ARBA" id="ARBA00022692"/>
    </source>
</evidence>
<evidence type="ECO:0000256" key="3">
    <source>
        <dbReference type="ARBA" id="ARBA00022679"/>
    </source>
</evidence>
<dbReference type="InterPro" id="IPR001640">
    <property type="entry name" value="Lgt"/>
</dbReference>
<evidence type="ECO:0000256" key="7">
    <source>
        <dbReference type="HAMAP-Rule" id="MF_01147"/>
    </source>
</evidence>
<feature type="transmembrane region" description="Helical" evidence="7">
    <location>
        <begin position="275"/>
        <end position="300"/>
    </location>
</feature>
<comment type="catalytic activity">
    <reaction evidence="7">
        <text>L-cysteinyl-[prolipoprotein] + a 1,2-diacyl-sn-glycero-3-phospho-(1'-sn-glycerol) = an S-1,2-diacyl-sn-glyceryl-L-cysteinyl-[prolipoprotein] + sn-glycerol 1-phosphate + H(+)</text>
        <dbReference type="Rhea" id="RHEA:56712"/>
        <dbReference type="Rhea" id="RHEA-COMP:14679"/>
        <dbReference type="Rhea" id="RHEA-COMP:14680"/>
        <dbReference type="ChEBI" id="CHEBI:15378"/>
        <dbReference type="ChEBI" id="CHEBI:29950"/>
        <dbReference type="ChEBI" id="CHEBI:57685"/>
        <dbReference type="ChEBI" id="CHEBI:64716"/>
        <dbReference type="ChEBI" id="CHEBI:140658"/>
        <dbReference type="EC" id="2.5.1.145"/>
    </reaction>
</comment>
<dbReference type="PANTHER" id="PTHR30589">
    <property type="entry name" value="PROLIPOPROTEIN DIACYLGLYCERYL TRANSFERASE"/>
    <property type="match status" value="1"/>
</dbReference>
<keyword evidence="2 7" id="KW-1003">Cell membrane</keyword>
<comment type="similarity">
    <text evidence="1 7">Belongs to the Lgt family.</text>
</comment>
<feature type="transmembrane region" description="Helical" evidence="7">
    <location>
        <begin position="65"/>
        <end position="88"/>
    </location>
</feature>
<feature type="binding site" evidence="7">
    <location>
        <position position="183"/>
    </location>
    <ligand>
        <name>a 1,2-diacyl-sn-glycero-3-phospho-(1'-sn-glycerol)</name>
        <dbReference type="ChEBI" id="CHEBI:64716"/>
    </ligand>
</feature>
<evidence type="ECO:0000256" key="5">
    <source>
        <dbReference type="ARBA" id="ARBA00022989"/>
    </source>
</evidence>
<gene>
    <name evidence="7 8" type="primary">lgt</name>
    <name evidence="8" type="ORF">OH818_28345</name>
</gene>
<keyword evidence="8" id="KW-0614">Plasmid</keyword>
<name>A0ABY7C738_9HYPH</name>
<accession>A0ABY7C738</accession>
<dbReference type="NCBIfam" id="TIGR00544">
    <property type="entry name" value="lgt"/>
    <property type="match status" value="1"/>
</dbReference>
<dbReference type="PANTHER" id="PTHR30589:SF0">
    <property type="entry name" value="PHOSPHATIDYLGLYCEROL--PROLIPOPROTEIN DIACYLGLYCERYL TRANSFERASE"/>
    <property type="match status" value="1"/>
</dbReference>
<evidence type="ECO:0000313" key="9">
    <source>
        <dbReference type="Proteomes" id="UP001164020"/>
    </source>
</evidence>
<feature type="transmembrane region" description="Helical" evidence="7">
    <location>
        <begin position="243"/>
        <end position="263"/>
    </location>
</feature>
<keyword evidence="5 7" id="KW-1133">Transmembrane helix</keyword>
<evidence type="ECO:0000256" key="2">
    <source>
        <dbReference type="ARBA" id="ARBA00022475"/>
    </source>
</evidence>
<dbReference type="Proteomes" id="UP001164020">
    <property type="component" value="Plasmid unnamed2"/>
</dbReference>
<feature type="transmembrane region" description="Helical" evidence="7">
    <location>
        <begin position="100"/>
        <end position="120"/>
    </location>
</feature>
<dbReference type="Pfam" id="PF01790">
    <property type="entry name" value="LGT"/>
    <property type="match status" value="1"/>
</dbReference>
<reference evidence="8" key="1">
    <citation type="submission" date="2022-12" db="EMBL/GenBank/DDBJ databases">
        <title>Jiella pelagia sp. nov., isolated from phosphonate enriched culture of Northwest Pacific surface seawater.</title>
        <authorList>
            <person name="Shin D.Y."/>
            <person name="Hwang C.Y."/>
        </authorList>
    </citation>
    <scope>NUCLEOTIDE SEQUENCE</scope>
    <source>
        <strain evidence="8">HL-NP1</strain>
        <plasmid evidence="8">unnamed2</plasmid>
    </source>
</reference>
<dbReference type="EMBL" id="CP114030">
    <property type="protein sequence ID" value="WAP71402.1"/>
    <property type="molecule type" value="Genomic_DNA"/>
</dbReference>
<sequence>MTGGAARKPSQSRTHPAQRAYVQHNGLPAGARPENLPGDIVDLFPLTFPAIDPVLVEIGPLAIRWYGLAYVVGILAGWRYAVYLARLYGGRPNSDDVESVVLWATFGIILGGRLGYVLFYELDSYLQDPSRILAVWHGGMSFHGGLLGVTAGIVICAWRREIPLLKLADAVAPVVPIGLFFGRLANFINGELWGRVSDVPWAMVFPGAGDLPRHPSQLYEAFLEGLVLFAILAVLAHRPSVRVRHGVITGVFLLGYGLSRITAELFRMPDPQLGFLYGGLTMGQLLSLPMVLLGILLVLWGQYRASREPQTKTVGQGKNEISVVSNRAR</sequence>